<accession>R4GAV8</accession>
<comment type="similarity">
    <text evidence="2">Belongs to the cytochrome P450 family.</text>
</comment>
<keyword evidence="4" id="KW-0408">Iron</keyword>
<keyword evidence="6" id="KW-1185">Reference proteome</keyword>
<dbReference type="Bgee" id="ENSACAG00000029183">
    <property type="expression patterns" value="Expressed in dewlap and 2 other cell types or tissues"/>
</dbReference>
<evidence type="ECO:0000256" key="4">
    <source>
        <dbReference type="ARBA" id="ARBA00023004"/>
    </source>
</evidence>
<organism evidence="5 6">
    <name type="scientific">Anolis carolinensis</name>
    <name type="common">Green anole</name>
    <name type="synonym">American chameleon</name>
    <dbReference type="NCBI Taxonomy" id="28377"/>
    <lineage>
        <taxon>Eukaryota</taxon>
        <taxon>Metazoa</taxon>
        <taxon>Chordata</taxon>
        <taxon>Craniata</taxon>
        <taxon>Vertebrata</taxon>
        <taxon>Euteleostomi</taxon>
        <taxon>Lepidosauria</taxon>
        <taxon>Squamata</taxon>
        <taxon>Bifurcata</taxon>
        <taxon>Unidentata</taxon>
        <taxon>Episquamata</taxon>
        <taxon>Toxicofera</taxon>
        <taxon>Iguania</taxon>
        <taxon>Dactyloidae</taxon>
        <taxon>Anolis</taxon>
    </lineage>
</organism>
<name>R4GAV8_ANOCA</name>
<evidence type="ECO:0000256" key="2">
    <source>
        <dbReference type="ARBA" id="ARBA00010617"/>
    </source>
</evidence>
<dbReference type="PANTHER" id="PTHR24300">
    <property type="entry name" value="CYTOCHROME P450 508A4-RELATED"/>
    <property type="match status" value="1"/>
</dbReference>
<reference evidence="5" key="2">
    <citation type="submission" date="2025-08" db="UniProtKB">
        <authorList>
            <consortium name="Ensembl"/>
        </authorList>
    </citation>
    <scope>IDENTIFICATION</scope>
</reference>
<reference evidence="5" key="1">
    <citation type="submission" date="2009-12" db="EMBL/GenBank/DDBJ databases">
        <title>The Genome Sequence of Anolis carolinensis (Green Anole Lizard).</title>
        <authorList>
            <consortium name="The Genome Sequencing Platform"/>
            <person name="Di Palma F."/>
            <person name="Alfoldi J."/>
            <person name="Heiman D."/>
            <person name="Young S."/>
            <person name="Grabherr M."/>
            <person name="Johnson J."/>
            <person name="Lander E.S."/>
            <person name="Lindblad-Toh K."/>
        </authorList>
    </citation>
    <scope>NUCLEOTIDE SEQUENCE [LARGE SCALE GENOMIC DNA]</scope>
    <source>
        <strain evidence="5">JBL SC #1</strain>
    </source>
</reference>
<keyword evidence="3" id="KW-0479">Metal-binding</keyword>
<sequence>NFHPFSYFSTDKAYKEIEDVLCSSSFSYQDLKKLPYTNAVLHEIQRSKYTLITGIPRQTAKDVKMRGFLIPKGTIIVPNLRSVLLDPEHWESPKEFNPKHFLDQDGHFVAREAFGAGKRNSKQLVIYRCVFWGVSMIRSAPASDLRESVQLLLWSTDSSRQQNICCNYGAIKNHKLIHDGSQ</sequence>
<dbReference type="PANTHER" id="PTHR24300:SF134">
    <property type="entry name" value="CYTOCHROME P450, FAMILY 2, SUBFAMILY AB, POLYPEPTIDE 2-RELATED"/>
    <property type="match status" value="1"/>
</dbReference>
<dbReference type="GO" id="GO:0005506">
    <property type="term" value="F:iron ion binding"/>
    <property type="evidence" value="ECO:0007669"/>
    <property type="project" value="InterPro"/>
</dbReference>
<dbReference type="PRINTS" id="PR00463">
    <property type="entry name" value="EP450I"/>
</dbReference>
<dbReference type="GO" id="GO:0004497">
    <property type="term" value="F:monooxygenase activity"/>
    <property type="evidence" value="ECO:0007669"/>
    <property type="project" value="InterPro"/>
</dbReference>
<dbReference type="Ensembl" id="ENSACAT00000029839.2">
    <property type="protein sequence ID" value="ENSACAP00000022422.2"/>
    <property type="gene ID" value="ENSACAG00000029183.2"/>
</dbReference>
<dbReference type="HOGENOM" id="CLU_150373_0_0_1"/>
<evidence type="ECO:0000313" key="6">
    <source>
        <dbReference type="Proteomes" id="UP000001646"/>
    </source>
</evidence>
<dbReference type="eggNOG" id="KOG0156">
    <property type="taxonomic scope" value="Eukaryota"/>
</dbReference>
<protein>
    <submittedName>
        <fullName evidence="5">Uncharacterized protein</fullName>
    </submittedName>
</protein>
<dbReference type="InterPro" id="IPR050182">
    <property type="entry name" value="Cytochrome_P450_fam2"/>
</dbReference>
<evidence type="ECO:0000313" key="5">
    <source>
        <dbReference type="Ensembl" id="ENSACAP00000022422.2"/>
    </source>
</evidence>
<dbReference type="InterPro" id="IPR001128">
    <property type="entry name" value="Cyt_P450"/>
</dbReference>
<dbReference type="STRING" id="28377.ENSACAP00000022422"/>
<evidence type="ECO:0000256" key="3">
    <source>
        <dbReference type="ARBA" id="ARBA00022723"/>
    </source>
</evidence>
<dbReference type="GO" id="GO:0016705">
    <property type="term" value="F:oxidoreductase activity, acting on paired donors, with incorporation or reduction of molecular oxygen"/>
    <property type="evidence" value="ECO:0007669"/>
    <property type="project" value="InterPro"/>
</dbReference>
<proteinExistence type="inferred from homology"/>
<dbReference type="AlphaFoldDB" id="R4GAV8"/>
<dbReference type="GeneTree" id="ENSGT00940000163166"/>
<dbReference type="InterPro" id="IPR036396">
    <property type="entry name" value="Cyt_P450_sf"/>
</dbReference>
<dbReference type="GO" id="GO:0020037">
    <property type="term" value="F:heme binding"/>
    <property type="evidence" value="ECO:0007669"/>
    <property type="project" value="InterPro"/>
</dbReference>
<comment type="cofactor">
    <cofactor evidence="1">
        <name>heme</name>
        <dbReference type="ChEBI" id="CHEBI:30413"/>
    </cofactor>
</comment>
<dbReference type="Gene3D" id="1.10.630.10">
    <property type="entry name" value="Cytochrome P450"/>
    <property type="match status" value="1"/>
</dbReference>
<dbReference type="InterPro" id="IPR002401">
    <property type="entry name" value="Cyt_P450_E_grp-I"/>
</dbReference>
<dbReference type="InParanoid" id="R4GAV8"/>
<reference evidence="5" key="3">
    <citation type="submission" date="2025-09" db="UniProtKB">
        <authorList>
            <consortium name="Ensembl"/>
        </authorList>
    </citation>
    <scope>IDENTIFICATION</scope>
</reference>
<dbReference type="SUPFAM" id="SSF48264">
    <property type="entry name" value="Cytochrome P450"/>
    <property type="match status" value="1"/>
</dbReference>
<dbReference type="Pfam" id="PF00067">
    <property type="entry name" value="p450"/>
    <property type="match status" value="1"/>
</dbReference>
<dbReference type="Proteomes" id="UP000001646">
    <property type="component" value="Unplaced"/>
</dbReference>
<evidence type="ECO:0000256" key="1">
    <source>
        <dbReference type="ARBA" id="ARBA00001971"/>
    </source>
</evidence>